<dbReference type="EMBL" id="CP001110">
    <property type="protein sequence ID" value="ACF44085.1"/>
    <property type="molecule type" value="Genomic_DNA"/>
</dbReference>
<proteinExistence type="inferred from homology"/>
<keyword evidence="4" id="KW-0479">Metal-binding</keyword>
<dbReference type="SUPFAM" id="SSF53163">
    <property type="entry name" value="HybD-like"/>
    <property type="match status" value="1"/>
</dbReference>
<evidence type="ECO:0000313" key="8">
    <source>
        <dbReference type="Proteomes" id="UP000002724"/>
    </source>
</evidence>
<dbReference type="MEROPS" id="A31.002"/>
<dbReference type="PRINTS" id="PR00446">
    <property type="entry name" value="HYDRGNUPTAKE"/>
</dbReference>
<evidence type="ECO:0000313" key="7">
    <source>
        <dbReference type="EMBL" id="ACF44085.1"/>
    </source>
</evidence>
<dbReference type="InterPro" id="IPR023430">
    <property type="entry name" value="Pept_HybD-like_dom_sf"/>
</dbReference>
<evidence type="ECO:0000256" key="6">
    <source>
        <dbReference type="ARBA" id="ARBA00022801"/>
    </source>
</evidence>
<dbReference type="STRING" id="324925.Ppha_1859"/>
<reference evidence="7 8" key="1">
    <citation type="submission" date="2008-06" db="EMBL/GenBank/DDBJ databases">
        <title>Complete sequence of Pelodictyon phaeoclathratiforme BU-1.</title>
        <authorList>
            <consortium name="US DOE Joint Genome Institute"/>
            <person name="Lucas S."/>
            <person name="Copeland A."/>
            <person name="Lapidus A."/>
            <person name="Glavina del Rio T."/>
            <person name="Dalin E."/>
            <person name="Tice H."/>
            <person name="Bruce D."/>
            <person name="Goodwin L."/>
            <person name="Pitluck S."/>
            <person name="Schmutz J."/>
            <person name="Larimer F."/>
            <person name="Land M."/>
            <person name="Hauser L."/>
            <person name="Kyrpides N."/>
            <person name="Mikhailova N."/>
            <person name="Liu Z."/>
            <person name="Li T."/>
            <person name="Zhao F."/>
            <person name="Overmann J."/>
            <person name="Bryant D.A."/>
            <person name="Richardson P."/>
        </authorList>
    </citation>
    <scope>NUCLEOTIDE SEQUENCE [LARGE SCALE GENOMIC DNA]</scope>
    <source>
        <strain evidence="8">DSM 5477 / BU-1</strain>
    </source>
</reference>
<keyword evidence="8" id="KW-1185">Reference proteome</keyword>
<name>B4SBX9_PELPB</name>
<dbReference type="PANTHER" id="PTHR30302:SF1">
    <property type="entry name" value="HYDROGENASE 2 MATURATION PROTEASE"/>
    <property type="match status" value="1"/>
</dbReference>
<dbReference type="AlphaFoldDB" id="B4SBX9"/>
<keyword evidence="6" id="KW-0378">Hydrolase</keyword>
<keyword evidence="2" id="KW-0533">Nickel</keyword>
<dbReference type="Proteomes" id="UP000002724">
    <property type="component" value="Chromosome"/>
</dbReference>
<gene>
    <name evidence="7" type="ordered locus">Ppha_1859</name>
</gene>
<comment type="similarity">
    <text evidence="1">Belongs to the peptidase A31 family.</text>
</comment>
<dbReference type="NCBIfam" id="TIGR00072">
    <property type="entry name" value="hydrog_prot"/>
    <property type="match status" value="1"/>
</dbReference>
<dbReference type="PANTHER" id="PTHR30302">
    <property type="entry name" value="HYDROGENASE 1 MATURATION PROTEASE"/>
    <property type="match status" value="1"/>
</dbReference>
<dbReference type="GO" id="GO:0008047">
    <property type="term" value="F:enzyme activator activity"/>
    <property type="evidence" value="ECO:0007669"/>
    <property type="project" value="InterPro"/>
</dbReference>
<dbReference type="GO" id="GO:0004190">
    <property type="term" value="F:aspartic-type endopeptidase activity"/>
    <property type="evidence" value="ECO:0007669"/>
    <property type="project" value="UniProtKB-KW"/>
</dbReference>
<evidence type="ECO:0000256" key="5">
    <source>
        <dbReference type="ARBA" id="ARBA00022750"/>
    </source>
</evidence>
<dbReference type="Gene3D" id="3.40.50.1450">
    <property type="entry name" value="HybD-like"/>
    <property type="match status" value="1"/>
</dbReference>
<dbReference type="KEGG" id="pph:Ppha_1859"/>
<accession>B4SBX9</accession>
<evidence type="ECO:0000256" key="3">
    <source>
        <dbReference type="ARBA" id="ARBA00022670"/>
    </source>
</evidence>
<dbReference type="Pfam" id="PF01750">
    <property type="entry name" value="HycI"/>
    <property type="match status" value="1"/>
</dbReference>
<keyword evidence="5" id="KW-0064">Aspartyl protease</keyword>
<sequence>MESIALSVFVLSKAHCRGLTFPQWAFCYHAQPINFAVKYNRINIIGLGNVLHGDEGFGVAALNRFRESSDFPERVNCIDGGTQGIYLLDYIESCDAVIVFDALIPLDYERRVYVYRNDELPAFIHRKMSSHQMGFSELLGLARLRGKMPHELVLIGVPPKELELSMELSPEVALLLPEAVEAGREIVEGWLAEE</sequence>
<dbReference type="GO" id="GO:0016485">
    <property type="term" value="P:protein processing"/>
    <property type="evidence" value="ECO:0007669"/>
    <property type="project" value="TreeGrafter"/>
</dbReference>
<keyword evidence="3 7" id="KW-0645">Protease</keyword>
<dbReference type="FunFam" id="3.40.50.1450:FF:000002">
    <property type="entry name" value="Hydrogenase 1 maturation protease"/>
    <property type="match status" value="1"/>
</dbReference>
<dbReference type="eggNOG" id="COG0680">
    <property type="taxonomic scope" value="Bacteria"/>
</dbReference>
<dbReference type="GO" id="GO:0046872">
    <property type="term" value="F:metal ion binding"/>
    <property type="evidence" value="ECO:0007669"/>
    <property type="project" value="UniProtKB-KW"/>
</dbReference>
<dbReference type="CDD" id="cd06062">
    <property type="entry name" value="H2MP_MemB-H2up"/>
    <property type="match status" value="1"/>
</dbReference>
<organism evidence="7 8">
    <name type="scientific">Pelodictyon phaeoclathratiforme (strain DSM 5477 / BU-1)</name>
    <dbReference type="NCBI Taxonomy" id="324925"/>
    <lineage>
        <taxon>Bacteria</taxon>
        <taxon>Pseudomonadati</taxon>
        <taxon>Chlorobiota</taxon>
        <taxon>Chlorobiia</taxon>
        <taxon>Chlorobiales</taxon>
        <taxon>Chlorobiaceae</taxon>
        <taxon>Chlorobium/Pelodictyon group</taxon>
        <taxon>Pelodictyon</taxon>
    </lineage>
</organism>
<dbReference type="InterPro" id="IPR000671">
    <property type="entry name" value="Peptidase_A31"/>
</dbReference>
<evidence type="ECO:0000256" key="1">
    <source>
        <dbReference type="ARBA" id="ARBA00006814"/>
    </source>
</evidence>
<evidence type="ECO:0000256" key="2">
    <source>
        <dbReference type="ARBA" id="ARBA00022596"/>
    </source>
</evidence>
<evidence type="ECO:0000256" key="4">
    <source>
        <dbReference type="ARBA" id="ARBA00022723"/>
    </source>
</evidence>
<dbReference type="HOGENOM" id="CLU_099037_0_1_10"/>
<protein>
    <submittedName>
        <fullName evidence="7">Hydrogenase maturation protease</fullName>
    </submittedName>
</protein>